<reference evidence="3 4" key="1">
    <citation type="submission" date="2017-10" db="EMBL/GenBank/DDBJ databases">
        <title>Draft genome of Longibacter Salinarum.</title>
        <authorList>
            <person name="Goh K.M."/>
            <person name="Shamsir M.S."/>
            <person name="Lim S.W."/>
        </authorList>
    </citation>
    <scope>NUCLEOTIDE SEQUENCE [LARGE SCALE GENOMIC DNA]</scope>
    <source>
        <strain evidence="3 4">KCTC 52045</strain>
    </source>
</reference>
<feature type="transmembrane region" description="Helical" evidence="2">
    <location>
        <begin position="242"/>
        <end position="270"/>
    </location>
</feature>
<evidence type="ECO:0000313" key="4">
    <source>
        <dbReference type="Proteomes" id="UP000220102"/>
    </source>
</evidence>
<dbReference type="Proteomes" id="UP000220102">
    <property type="component" value="Unassembled WGS sequence"/>
</dbReference>
<feature type="compositionally biased region" description="Acidic residues" evidence="1">
    <location>
        <begin position="317"/>
        <end position="328"/>
    </location>
</feature>
<proteinExistence type="predicted"/>
<dbReference type="EMBL" id="PDEQ01000001">
    <property type="protein sequence ID" value="PEN14880.1"/>
    <property type="molecule type" value="Genomic_DNA"/>
</dbReference>
<keyword evidence="4" id="KW-1185">Reference proteome</keyword>
<evidence type="ECO:0000256" key="1">
    <source>
        <dbReference type="SAM" id="MobiDB-lite"/>
    </source>
</evidence>
<feature type="transmembrane region" description="Helical" evidence="2">
    <location>
        <begin position="35"/>
        <end position="54"/>
    </location>
</feature>
<sequence>MSSYQIELRKERTLSDVINATFQFIRANIRILGKTILLIVGPLAAVVLSVGLTLTSTVDFRAFLESDNPFASGGFGALIGGFSVVIIATSIGAFMLMVATMSVVKLYDERGPGAFVLDDVWVEMKKHAAGLFFVGFLFFLAVVLPYPLAIIPCLGPIAYMAWAFYAQTAFTLAYPIRVFEQETGWSAFQRARELMKDHFWESFGVFFAANLMAQLLGFAAAIPSAVISFLGTFLAWNNPGDGGMVGVVLAVFYASAILLTIGLSIIMYIAMTLQYFNLVEQKENVGLRRRVEEMADQLDGAGEARAPQESNGSTFSQEDESEWAEADDDARWGGSHPPDQKPSDESDDDRWKPPVRDE</sequence>
<name>A0A2A8D1X0_9BACT</name>
<dbReference type="AlphaFoldDB" id="A0A2A8D1X0"/>
<protein>
    <recommendedName>
        <fullName evidence="5">Glycerophosphoryl diester phosphodiesterase membrane domain-containing protein</fullName>
    </recommendedName>
</protein>
<feature type="transmembrane region" description="Helical" evidence="2">
    <location>
        <begin position="157"/>
        <end position="179"/>
    </location>
</feature>
<feature type="transmembrane region" description="Helical" evidence="2">
    <location>
        <begin position="74"/>
        <end position="107"/>
    </location>
</feature>
<organism evidence="3 4">
    <name type="scientific">Longibacter salinarum</name>
    <dbReference type="NCBI Taxonomy" id="1850348"/>
    <lineage>
        <taxon>Bacteria</taxon>
        <taxon>Pseudomonadati</taxon>
        <taxon>Rhodothermota</taxon>
        <taxon>Rhodothermia</taxon>
        <taxon>Rhodothermales</taxon>
        <taxon>Salisaetaceae</taxon>
        <taxon>Longibacter</taxon>
    </lineage>
</organism>
<evidence type="ECO:0008006" key="5">
    <source>
        <dbReference type="Google" id="ProtNLM"/>
    </source>
</evidence>
<feature type="compositionally biased region" description="Basic and acidic residues" evidence="1">
    <location>
        <begin position="338"/>
        <end position="358"/>
    </location>
</feature>
<dbReference type="OrthoDB" id="1049480at2"/>
<comment type="caution">
    <text evidence="3">The sequence shown here is derived from an EMBL/GenBank/DDBJ whole genome shotgun (WGS) entry which is preliminary data.</text>
</comment>
<feature type="transmembrane region" description="Helical" evidence="2">
    <location>
        <begin position="128"/>
        <end position="151"/>
    </location>
</feature>
<keyword evidence="2" id="KW-0812">Transmembrane</keyword>
<feature type="region of interest" description="Disordered" evidence="1">
    <location>
        <begin position="299"/>
        <end position="358"/>
    </location>
</feature>
<accession>A0A2A8D1X0</accession>
<keyword evidence="2" id="KW-1133">Transmembrane helix</keyword>
<evidence type="ECO:0000256" key="2">
    <source>
        <dbReference type="SAM" id="Phobius"/>
    </source>
</evidence>
<keyword evidence="2" id="KW-0472">Membrane</keyword>
<dbReference type="RefSeq" id="WP_098073778.1">
    <property type="nucleotide sequence ID" value="NZ_PDEQ01000001.1"/>
</dbReference>
<gene>
    <name evidence="3" type="ORF">CRI94_00875</name>
</gene>
<evidence type="ECO:0000313" key="3">
    <source>
        <dbReference type="EMBL" id="PEN14880.1"/>
    </source>
</evidence>